<evidence type="ECO:0000256" key="7">
    <source>
        <dbReference type="ARBA" id="ARBA00024033"/>
    </source>
</evidence>
<gene>
    <name evidence="10" type="ORF">GCM10011583_49020</name>
</gene>
<evidence type="ECO:0000313" key="10">
    <source>
        <dbReference type="EMBL" id="GGK11118.1"/>
    </source>
</evidence>
<feature type="region of interest" description="Disordered" evidence="8">
    <location>
        <begin position="407"/>
        <end position="430"/>
    </location>
</feature>
<feature type="transmembrane region" description="Helical" evidence="9">
    <location>
        <begin position="29"/>
        <end position="48"/>
    </location>
</feature>
<evidence type="ECO:0000256" key="1">
    <source>
        <dbReference type="ARBA" id="ARBA00004651"/>
    </source>
</evidence>
<keyword evidence="3" id="KW-0808">Transferase</keyword>
<keyword evidence="11" id="KW-1185">Reference proteome</keyword>
<sequence length="430" mass="46489">MTGQGVTGQGVTGRWPAGWWPMTRRRRHLLLGVLCAGVTAFVATVPYHRDWFDLWVYYDAVRHWTDAEGGVRGGGLYDYRVPGQSYGFTYPPFAALCVLPLSPLSWPAALTIGIAANLGALALILRRLAEPVIRRHGLDRWTSYTLILCMLALLEPVYDSISFGQVNLLLLALVLTDARLLSTGSRWAGIGIGLAAAVKLTPAIFIGYLVLTRRRRAAGTAAAVAVGATLLAVWLSPGASQAYWTSALWDTSRIGDLSYVSNQSWQGVLARLSAPAEPDRLWWACGVAAVVGAWVYRIGKARAVGDVRGGIALTGAAACLISPVTWVHHLVWLLPALAVLADRALEPPRRRRRLIVAVSVYVILCSYVVWLWRYDASGIDGFVGANAFVWTELALLLALPLRPPHPALRGPSGGPERPAPEPREAAAATP</sequence>
<keyword evidence="4 9" id="KW-0812">Transmembrane</keyword>
<evidence type="ECO:0000256" key="6">
    <source>
        <dbReference type="ARBA" id="ARBA00023136"/>
    </source>
</evidence>
<feature type="compositionally biased region" description="Low complexity" evidence="8">
    <location>
        <begin position="407"/>
        <end position="416"/>
    </location>
</feature>
<dbReference type="RefSeq" id="WP_308426687.1">
    <property type="nucleotide sequence ID" value="NZ_BMMV01000017.1"/>
</dbReference>
<evidence type="ECO:0000313" key="11">
    <source>
        <dbReference type="Proteomes" id="UP000660265"/>
    </source>
</evidence>
<dbReference type="Pfam" id="PF09594">
    <property type="entry name" value="GT87"/>
    <property type="match status" value="1"/>
</dbReference>
<evidence type="ECO:0000256" key="9">
    <source>
        <dbReference type="SAM" id="Phobius"/>
    </source>
</evidence>
<feature type="transmembrane region" description="Helical" evidence="9">
    <location>
        <begin position="218"/>
        <end position="236"/>
    </location>
</feature>
<comment type="caution">
    <text evidence="10">The sequence shown here is derived from an EMBL/GenBank/DDBJ whole genome shotgun (WGS) entry which is preliminary data.</text>
</comment>
<keyword evidence="5 9" id="KW-1133">Transmembrane helix</keyword>
<evidence type="ECO:0000256" key="5">
    <source>
        <dbReference type="ARBA" id="ARBA00022989"/>
    </source>
</evidence>
<reference evidence="11" key="1">
    <citation type="journal article" date="2019" name="Int. J. Syst. Evol. Microbiol.">
        <title>The Global Catalogue of Microorganisms (GCM) 10K type strain sequencing project: providing services to taxonomists for standard genome sequencing and annotation.</title>
        <authorList>
            <consortium name="The Broad Institute Genomics Platform"/>
            <consortium name="The Broad Institute Genome Sequencing Center for Infectious Disease"/>
            <person name="Wu L."/>
            <person name="Ma J."/>
        </authorList>
    </citation>
    <scope>NUCLEOTIDE SEQUENCE [LARGE SCALE GENOMIC DNA]</scope>
    <source>
        <strain evidence="11">CGMCC 4.7275</strain>
    </source>
</reference>
<keyword evidence="2" id="KW-1003">Cell membrane</keyword>
<protein>
    <recommendedName>
        <fullName evidence="12">DUF2029 domain-containing protein</fullName>
    </recommendedName>
</protein>
<feature type="transmembrane region" description="Helical" evidence="9">
    <location>
        <begin position="379"/>
        <end position="399"/>
    </location>
</feature>
<evidence type="ECO:0000256" key="4">
    <source>
        <dbReference type="ARBA" id="ARBA00022692"/>
    </source>
</evidence>
<feature type="transmembrane region" description="Helical" evidence="9">
    <location>
        <begin position="281"/>
        <end position="299"/>
    </location>
</feature>
<evidence type="ECO:0000256" key="8">
    <source>
        <dbReference type="SAM" id="MobiDB-lite"/>
    </source>
</evidence>
<evidence type="ECO:0000256" key="3">
    <source>
        <dbReference type="ARBA" id="ARBA00022679"/>
    </source>
</evidence>
<dbReference type="Proteomes" id="UP000660265">
    <property type="component" value="Unassembled WGS sequence"/>
</dbReference>
<keyword evidence="6 9" id="KW-0472">Membrane</keyword>
<accession>A0ABQ2EGP8</accession>
<feature type="transmembrane region" description="Helical" evidence="9">
    <location>
        <begin position="104"/>
        <end position="125"/>
    </location>
</feature>
<dbReference type="InterPro" id="IPR018584">
    <property type="entry name" value="GT87"/>
</dbReference>
<feature type="transmembrane region" description="Helical" evidence="9">
    <location>
        <begin position="311"/>
        <end position="334"/>
    </location>
</feature>
<proteinExistence type="inferred from homology"/>
<evidence type="ECO:0008006" key="12">
    <source>
        <dbReference type="Google" id="ProtNLM"/>
    </source>
</evidence>
<feature type="transmembrane region" description="Helical" evidence="9">
    <location>
        <begin position="146"/>
        <end position="175"/>
    </location>
</feature>
<dbReference type="EMBL" id="BMMV01000017">
    <property type="protein sequence ID" value="GGK11118.1"/>
    <property type="molecule type" value="Genomic_DNA"/>
</dbReference>
<name>A0ABQ2EGP8_9ACTN</name>
<feature type="transmembrane region" description="Helical" evidence="9">
    <location>
        <begin position="354"/>
        <end position="372"/>
    </location>
</feature>
<evidence type="ECO:0000256" key="2">
    <source>
        <dbReference type="ARBA" id="ARBA00022475"/>
    </source>
</evidence>
<comment type="similarity">
    <text evidence="7">Belongs to the glycosyltransferase 87 family.</text>
</comment>
<organism evidence="10 11">
    <name type="scientific">Streptomyces camponoticapitis</name>
    <dbReference type="NCBI Taxonomy" id="1616125"/>
    <lineage>
        <taxon>Bacteria</taxon>
        <taxon>Bacillati</taxon>
        <taxon>Actinomycetota</taxon>
        <taxon>Actinomycetes</taxon>
        <taxon>Kitasatosporales</taxon>
        <taxon>Streptomycetaceae</taxon>
        <taxon>Streptomyces</taxon>
    </lineage>
</organism>
<comment type="subcellular location">
    <subcellularLocation>
        <location evidence="1">Cell membrane</location>
        <topology evidence="1">Multi-pass membrane protein</topology>
    </subcellularLocation>
</comment>
<feature type="transmembrane region" description="Helical" evidence="9">
    <location>
        <begin position="187"/>
        <end position="211"/>
    </location>
</feature>